<feature type="region of interest" description="Disordered" evidence="1">
    <location>
        <begin position="1"/>
        <end position="22"/>
    </location>
</feature>
<evidence type="ECO:0000313" key="2">
    <source>
        <dbReference type="EMBL" id="KAL2459359.1"/>
    </source>
</evidence>
<gene>
    <name evidence="2" type="ORF">Fot_55048</name>
</gene>
<accession>A0ABD1P6R3</accession>
<keyword evidence="3" id="KW-1185">Reference proteome</keyword>
<protein>
    <submittedName>
        <fullName evidence="2">Uncharacterized protein</fullName>
    </submittedName>
</protein>
<sequence length="186" mass="19454">MALGGGTGQLSGGRKSISRTSRHGGAARASALIGESQETPISAIFHNLSVLFLDSKSEASFLFRQRSTRKRLGLSLTDNMFSFDGCAIIGIHEAVVVGEAKGNGAGIEAAREAEAGVDDGGGATEIELDGVVELVGVDTVDLGDVIVVVGREPVEEVVEELEGGKPKLRRKDCLQKALTKSPHPHH</sequence>
<dbReference type="EMBL" id="JBFOLJ010000023">
    <property type="protein sequence ID" value="KAL2459359.1"/>
    <property type="molecule type" value="Genomic_DNA"/>
</dbReference>
<name>A0ABD1P6R3_9LAMI</name>
<feature type="compositionally biased region" description="Gly residues" evidence="1">
    <location>
        <begin position="1"/>
        <end position="11"/>
    </location>
</feature>
<proteinExistence type="predicted"/>
<dbReference type="AlphaFoldDB" id="A0ABD1P6R3"/>
<evidence type="ECO:0000313" key="3">
    <source>
        <dbReference type="Proteomes" id="UP001604277"/>
    </source>
</evidence>
<organism evidence="2 3">
    <name type="scientific">Forsythia ovata</name>
    <dbReference type="NCBI Taxonomy" id="205694"/>
    <lineage>
        <taxon>Eukaryota</taxon>
        <taxon>Viridiplantae</taxon>
        <taxon>Streptophyta</taxon>
        <taxon>Embryophyta</taxon>
        <taxon>Tracheophyta</taxon>
        <taxon>Spermatophyta</taxon>
        <taxon>Magnoliopsida</taxon>
        <taxon>eudicotyledons</taxon>
        <taxon>Gunneridae</taxon>
        <taxon>Pentapetalae</taxon>
        <taxon>asterids</taxon>
        <taxon>lamiids</taxon>
        <taxon>Lamiales</taxon>
        <taxon>Oleaceae</taxon>
        <taxon>Forsythieae</taxon>
        <taxon>Forsythia</taxon>
    </lineage>
</organism>
<evidence type="ECO:0000256" key="1">
    <source>
        <dbReference type="SAM" id="MobiDB-lite"/>
    </source>
</evidence>
<dbReference type="Proteomes" id="UP001604277">
    <property type="component" value="Unassembled WGS sequence"/>
</dbReference>
<reference evidence="3" key="1">
    <citation type="submission" date="2024-07" db="EMBL/GenBank/DDBJ databases">
        <title>Two chromosome-level genome assemblies of Korean endemic species Abeliophyllum distichum and Forsythia ovata (Oleaceae).</title>
        <authorList>
            <person name="Jang H."/>
        </authorList>
    </citation>
    <scope>NUCLEOTIDE SEQUENCE [LARGE SCALE GENOMIC DNA]</scope>
</reference>
<comment type="caution">
    <text evidence="2">The sequence shown here is derived from an EMBL/GenBank/DDBJ whole genome shotgun (WGS) entry which is preliminary data.</text>
</comment>